<keyword evidence="1" id="KW-0812">Transmembrane</keyword>
<keyword evidence="1" id="KW-0472">Membrane</keyword>
<sequence length="190" mass="20978">MLYNSSRLSQPLQCLVRSHSKSLNRRHTGFSLIELVVGMLVISIAIVMMTSMFFPQADRSVESLHRMRSAELAHSVMNEIWGKRYDQQTNPNGGVPACNTGTPLVPCSSTLGPDGEGRDNYNDVDDYNGLNINSLMFNSSQTYAAIYINFGLSVEVKYVNATTQAAKLISVNVTTPSGEVIKYQAVRSNY</sequence>
<keyword evidence="1" id="KW-1133">Transmembrane helix</keyword>
<keyword evidence="3" id="KW-1185">Reference proteome</keyword>
<evidence type="ECO:0000313" key="2">
    <source>
        <dbReference type="EMBL" id="MCL1118690.1"/>
    </source>
</evidence>
<reference evidence="2 3" key="1">
    <citation type="submission" date="2022-01" db="EMBL/GenBank/DDBJ databases">
        <title>Whole genome-based taxonomy of the Shewanellaceae.</title>
        <authorList>
            <person name="Martin-Rodriguez A.J."/>
        </authorList>
    </citation>
    <scope>NUCLEOTIDE SEQUENCE [LARGE SCALE GENOMIC DNA]</scope>
    <source>
        <strain evidence="2 3">JCM 17801</strain>
    </source>
</reference>
<protein>
    <submittedName>
        <fullName evidence="2">Prepilin-type N-terminal cleavage/methylation domain-containing protein</fullName>
    </submittedName>
</protein>
<feature type="transmembrane region" description="Helical" evidence="1">
    <location>
        <begin position="30"/>
        <end position="54"/>
    </location>
</feature>
<dbReference type="Proteomes" id="UP001203212">
    <property type="component" value="Unassembled WGS sequence"/>
</dbReference>
<comment type="caution">
    <text evidence="2">The sequence shown here is derived from an EMBL/GenBank/DDBJ whole genome shotgun (WGS) entry which is preliminary data.</text>
</comment>
<organism evidence="2 3">
    <name type="scientific">Shewanella aestuarii</name>
    <dbReference type="NCBI Taxonomy" id="1028752"/>
    <lineage>
        <taxon>Bacteria</taxon>
        <taxon>Pseudomonadati</taxon>
        <taxon>Pseudomonadota</taxon>
        <taxon>Gammaproteobacteria</taxon>
        <taxon>Alteromonadales</taxon>
        <taxon>Shewanellaceae</taxon>
        <taxon>Shewanella</taxon>
    </lineage>
</organism>
<dbReference type="Pfam" id="PF07963">
    <property type="entry name" value="N_methyl"/>
    <property type="match status" value="1"/>
</dbReference>
<proteinExistence type="predicted"/>
<evidence type="ECO:0000313" key="3">
    <source>
        <dbReference type="Proteomes" id="UP001203212"/>
    </source>
</evidence>
<evidence type="ECO:0000256" key="1">
    <source>
        <dbReference type="SAM" id="Phobius"/>
    </source>
</evidence>
<dbReference type="EMBL" id="JAKILK010000013">
    <property type="protein sequence ID" value="MCL1118690.1"/>
    <property type="molecule type" value="Genomic_DNA"/>
</dbReference>
<dbReference type="PROSITE" id="PS00409">
    <property type="entry name" value="PROKAR_NTER_METHYL"/>
    <property type="match status" value="1"/>
</dbReference>
<dbReference type="NCBIfam" id="TIGR02532">
    <property type="entry name" value="IV_pilin_GFxxxE"/>
    <property type="match status" value="1"/>
</dbReference>
<accession>A0ABT0L5B1</accession>
<gene>
    <name evidence="2" type="ORF">L2689_15780</name>
</gene>
<dbReference type="RefSeq" id="WP_188842518.1">
    <property type="nucleotide sequence ID" value="NZ_BMOT01000009.1"/>
</dbReference>
<name>A0ABT0L5B1_9GAMM</name>
<dbReference type="InterPro" id="IPR012902">
    <property type="entry name" value="N_methyl_site"/>
</dbReference>